<evidence type="ECO:0000313" key="9">
    <source>
        <dbReference type="EMBL" id="KAK5291703.1"/>
    </source>
</evidence>
<sequence>MALSDSIKRRFEVPDTGLIMARLPESARNHVVAAMAELAGTFLFLFFALSIAQVANTPAAAPGSQPLPDTSKLFYIALGFGCSVAVNVWIFYRVSGGMFNPAVTLTLWLIGAVPATRCVFVFVAQMLGGIAAAGVVSATFPGPLPANVRLGGGTSVSQGLFIEMFCTTQLVFTVVMLAAVKHKATYLAPIGIGIALFIGNACSIYFSGAGINPARAFGPDVVNHSFPSYHWIYWVGPALGSLLAASFYQILETLGWQTANPGQDYDDVEAQGLDASRKTSQPGSHDSDETPVTVTTQV</sequence>
<protein>
    <submittedName>
        <fullName evidence="9">Aquaporin-1</fullName>
    </submittedName>
</protein>
<feature type="transmembrane region" description="Helical" evidence="8">
    <location>
        <begin position="187"/>
        <end position="211"/>
    </location>
</feature>
<evidence type="ECO:0000256" key="8">
    <source>
        <dbReference type="SAM" id="Phobius"/>
    </source>
</evidence>
<accession>A0ABR0M9M0</accession>
<dbReference type="InterPro" id="IPR023271">
    <property type="entry name" value="Aquaporin-like"/>
</dbReference>
<evidence type="ECO:0000256" key="7">
    <source>
        <dbReference type="SAM" id="MobiDB-lite"/>
    </source>
</evidence>
<keyword evidence="4 8" id="KW-1133">Transmembrane helix</keyword>
<keyword evidence="5 8" id="KW-0472">Membrane</keyword>
<dbReference type="PANTHER" id="PTHR19139:SF199">
    <property type="entry name" value="MIP17260P"/>
    <property type="match status" value="1"/>
</dbReference>
<evidence type="ECO:0000256" key="6">
    <source>
        <dbReference type="RuleBase" id="RU000477"/>
    </source>
</evidence>
<dbReference type="PRINTS" id="PR00783">
    <property type="entry name" value="MINTRINSICP"/>
</dbReference>
<dbReference type="InterPro" id="IPR034294">
    <property type="entry name" value="Aquaporin_transptr"/>
</dbReference>
<keyword evidence="10" id="KW-1185">Reference proteome</keyword>
<keyword evidence="3 6" id="KW-0812">Transmembrane</keyword>
<keyword evidence="6" id="KW-0813">Transport</keyword>
<comment type="subcellular location">
    <subcellularLocation>
        <location evidence="1">Membrane</location>
        <topology evidence="1">Multi-pass membrane protein</topology>
    </subcellularLocation>
</comment>
<dbReference type="SUPFAM" id="SSF81338">
    <property type="entry name" value="Aquaporin-like"/>
    <property type="match status" value="1"/>
</dbReference>
<evidence type="ECO:0000313" key="10">
    <source>
        <dbReference type="Proteomes" id="UP001357485"/>
    </source>
</evidence>
<comment type="similarity">
    <text evidence="2 6">Belongs to the MIP/aquaporin (TC 1.A.8) family.</text>
</comment>
<gene>
    <name evidence="9" type="primary">AQY1_2</name>
    <name evidence="9" type="ORF">LTR16_002162</name>
</gene>
<evidence type="ECO:0000256" key="2">
    <source>
        <dbReference type="ARBA" id="ARBA00006175"/>
    </source>
</evidence>
<dbReference type="InterPro" id="IPR000425">
    <property type="entry name" value="MIP"/>
</dbReference>
<dbReference type="Gene3D" id="1.20.1080.10">
    <property type="entry name" value="Glycerol uptake facilitator protein"/>
    <property type="match status" value="1"/>
</dbReference>
<feature type="transmembrane region" description="Helical" evidence="8">
    <location>
        <begin position="160"/>
        <end position="180"/>
    </location>
</feature>
<reference evidence="9 10" key="1">
    <citation type="submission" date="2023-08" db="EMBL/GenBank/DDBJ databases">
        <title>Black Yeasts Isolated from many extreme environments.</title>
        <authorList>
            <person name="Coleine C."/>
            <person name="Stajich J.E."/>
            <person name="Selbmann L."/>
        </authorList>
    </citation>
    <scope>NUCLEOTIDE SEQUENCE [LARGE SCALE GENOMIC DNA]</scope>
    <source>
        <strain evidence="9 10">CCFEE 536</strain>
    </source>
</reference>
<feature type="transmembrane region" description="Helical" evidence="8">
    <location>
        <begin position="73"/>
        <end position="95"/>
    </location>
</feature>
<feature type="transmembrane region" description="Helical" evidence="8">
    <location>
        <begin position="107"/>
        <end position="140"/>
    </location>
</feature>
<dbReference type="EMBL" id="JAVRRA010000155">
    <property type="protein sequence ID" value="KAK5291703.1"/>
    <property type="molecule type" value="Genomic_DNA"/>
</dbReference>
<name>A0ABR0M9M0_9PEZI</name>
<proteinExistence type="inferred from homology"/>
<evidence type="ECO:0000256" key="4">
    <source>
        <dbReference type="ARBA" id="ARBA00022989"/>
    </source>
</evidence>
<dbReference type="Pfam" id="PF00230">
    <property type="entry name" value="MIP"/>
    <property type="match status" value="1"/>
</dbReference>
<evidence type="ECO:0000256" key="1">
    <source>
        <dbReference type="ARBA" id="ARBA00004141"/>
    </source>
</evidence>
<dbReference type="Proteomes" id="UP001357485">
    <property type="component" value="Unassembled WGS sequence"/>
</dbReference>
<organism evidence="9 10">
    <name type="scientific">Cryomyces antarcticus</name>
    <dbReference type="NCBI Taxonomy" id="329879"/>
    <lineage>
        <taxon>Eukaryota</taxon>
        <taxon>Fungi</taxon>
        <taxon>Dikarya</taxon>
        <taxon>Ascomycota</taxon>
        <taxon>Pezizomycotina</taxon>
        <taxon>Dothideomycetes</taxon>
        <taxon>Dothideomycetes incertae sedis</taxon>
        <taxon>Cryomyces</taxon>
    </lineage>
</organism>
<feature type="transmembrane region" description="Helical" evidence="8">
    <location>
        <begin position="231"/>
        <end position="251"/>
    </location>
</feature>
<evidence type="ECO:0000256" key="5">
    <source>
        <dbReference type="ARBA" id="ARBA00023136"/>
    </source>
</evidence>
<feature type="transmembrane region" description="Helical" evidence="8">
    <location>
        <begin position="31"/>
        <end position="53"/>
    </location>
</feature>
<feature type="compositionally biased region" description="Polar residues" evidence="7">
    <location>
        <begin position="278"/>
        <end position="298"/>
    </location>
</feature>
<comment type="caution">
    <text evidence="9">The sequence shown here is derived from an EMBL/GenBank/DDBJ whole genome shotgun (WGS) entry which is preliminary data.</text>
</comment>
<evidence type="ECO:0000256" key="3">
    <source>
        <dbReference type="ARBA" id="ARBA00022692"/>
    </source>
</evidence>
<dbReference type="PANTHER" id="PTHR19139">
    <property type="entry name" value="AQUAPORIN TRANSPORTER"/>
    <property type="match status" value="1"/>
</dbReference>
<feature type="region of interest" description="Disordered" evidence="7">
    <location>
        <begin position="267"/>
        <end position="298"/>
    </location>
</feature>